<dbReference type="Gene3D" id="3.20.20.80">
    <property type="entry name" value="Glycosidases"/>
    <property type="match status" value="1"/>
</dbReference>
<keyword evidence="9 10" id="KW-0119">Carbohydrate metabolism</keyword>
<dbReference type="Proteomes" id="UP000007013">
    <property type="component" value="Chromosome"/>
</dbReference>
<dbReference type="InterPro" id="IPR006048">
    <property type="entry name" value="A-amylase/branching_C"/>
</dbReference>
<dbReference type="UniPathway" id="UPA00164"/>
<comment type="function">
    <text evidence="2 10">Catalyzes the formation of the alpha-1,6-glucosidic linkages in glycogen by scission of a 1,4-alpha-linked oligosaccharide from growing alpha-1,4-glucan chains and the subsequent attachment of the oligosaccharide to the alpha-1,6 position.</text>
</comment>
<dbReference type="NCBIfam" id="NF003811">
    <property type="entry name" value="PRK05402.1"/>
    <property type="match status" value="1"/>
</dbReference>
<protein>
    <recommendedName>
        <fullName evidence="10">1,4-alpha-glucan branching enzyme GlgB</fullName>
        <ecNumber evidence="10">2.4.1.18</ecNumber>
    </recommendedName>
    <alternativeName>
        <fullName evidence="10">1,4-alpha-D-glucan:1,4-alpha-D-glucan 6-glucosyl-transferase</fullName>
    </alternativeName>
    <alternativeName>
        <fullName evidence="10">Alpha-(1-&gt;4)-glucan branching enzyme</fullName>
    </alternativeName>
    <alternativeName>
        <fullName evidence="10">Glycogen branching enzyme</fullName>
        <shortName evidence="10">BE</shortName>
    </alternativeName>
</protein>
<dbReference type="InterPro" id="IPR037439">
    <property type="entry name" value="Branching_enzy"/>
</dbReference>
<evidence type="ECO:0000256" key="5">
    <source>
        <dbReference type="ARBA" id="ARBA00022600"/>
    </source>
</evidence>
<dbReference type="GO" id="GO:0005829">
    <property type="term" value="C:cytosol"/>
    <property type="evidence" value="ECO:0007669"/>
    <property type="project" value="TreeGrafter"/>
</dbReference>
<dbReference type="EC" id="2.4.1.18" evidence="10"/>
<dbReference type="AlphaFoldDB" id="B1ZZ46"/>
<evidence type="ECO:0000259" key="12">
    <source>
        <dbReference type="SMART" id="SM00642"/>
    </source>
</evidence>
<dbReference type="HOGENOM" id="CLU_004245_3_2_0"/>
<dbReference type="CAZy" id="CBM48">
    <property type="family name" value="Carbohydrate-Binding Module Family 48"/>
</dbReference>
<evidence type="ECO:0000256" key="2">
    <source>
        <dbReference type="ARBA" id="ARBA00002953"/>
    </source>
</evidence>
<dbReference type="NCBIfam" id="NF008967">
    <property type="entry name" value="PRK12313.1"/>
    <property type="match status" value="1"/>
</dbReference>
<comment type="subunit">
    <text evidence="10">Monomer.</text>
</comment>
<dbReference type="Pfam" id="PF00128">
    <property type="entry name" value="Alpha-amylase"/>
    <property type="match status" value="1"/>
</dbReference>
<dbReference type="Gene3D" id="2.60.40.1180">
    <property type="entry name" value="Golgi alpha-mannosidase II"/>
    <property type="match status" value="1"/>
</dbReference>
<dbReference type="Pfam" id="PF02922">
    <property type="entry name" value="CBM_48"/>
    <property type="match status" value="1"/>
</dbReference>
<dbReference type="GO" id="GO:0005978">
    <property type="term" value="P:glycogen biosynthetic process"/>
    <property type="evidence" value="ECO:0007669"/>
    <property type="project" value="UniProtKB-UniRule"/>
</dbReference>
<dbReference type="InterPro" id="IPR017853">
    <property type="entry name" value="GH"/>
</dbReference>
<comment type="similarity">
    <text evidence="4 10">Belongs to the glycosyl hydrolase 13 family. GlgB subfamily.</text>
</comment>
<evidence type="ECO:0000256" key="6">
    <source>
        <dbReference type="ARBA" id="ARBA00022676"/>
    </source>
</evidence>
<dbReference type="GO" id="GO:0003844">
    <property type="term" value="F:1,4-alpha-glucan branching enzyme activity"/>
    <property type="evidence" value="ECO:0007669"/>
    <property type="project" value="UniProtKB-UniRule"/>
</dbReference>
<sequence>MRQVAVREPLRRVIISKTDYLALLQASHTSPHAVLGMHPKTYKHTKGLVVRALVRQSASCAVVDPESGETWAMTPIADEGLYEVFISKRAQVFRYQLRVTTLTGEMRQFYDPYSFLPTLSEHDLYLFNEGNEHRIYDKLGAHVRVMNDVAGVAFAVWAPAAKQVSLVGNFNHWDGRYHQMRPLGSSGVWEIFIPGLEEGELYKYAVRDAQGHVRLKTDPYGTYFEGPPNNASIVYDTTQFKWHDQEWLERRRANAGQLDQPMSVYEVHLGSWRRKPEDAGRPLDYREAATQLADYVTEMGYTHVEFMPLAEHPFTGSWGYQVTGFYAPTHRHGAPEDFAWLVDHLHQRGIGVILDWVPAHFPRDSFALAEFDGSHLYEHADPRLGAHMDWGTLIFNYGRNEVRCFLLANALAWIERYHIDGLRVDAVASMLYLDYSRKEGQWIPNKFGGRENLEAIDFLRRVNDLVHQYHPGALTIAEESTSFPGVTKPTSEGGLGFDYKWNMGWMHDTLRYFAKTPIHRQWHQNDLTFGMLYQYAEKFVTVFSHDEVVHGKASMLFKMGAWHIPEKAANLRSLYGHMWGYPGKKLLFMGSDFAQSHEWNYDASLDWHLCQYKDHEGVRLLVRDLNKLYASEPVLSKNDYNPKGFRWVSCQDAAANVLAYLRTDETEQTSFLVVGHFSGATRPYRIGVPRAGMWREMINTNSEFYGGSGLGNDGGRHTEDVPHDGCPHSLSLTLPPLSTTIFKWTAA</sequence>
<dbReference type="NCBIfam" id="TIGR01515">
    <property type="entry name" value="branching_enzym"/>
    <property type="match status" value="1"/>
</dbReference>
<dbReference type="GO" id="GO:0043169">
    <property type="term" value="F:cation binding"/>
    <property type="evidence" value="ECO:0007669"/>
    <property type="project" value="InterPro"/>
</dbReference>
<dbReference type="HAMAP" id="MF_00685">
    <property type="entry name" value="GlgB"/>
    <property type="match status" value="1"/>
</dbReference>
<evidence type="ECO:0000313" key="14">
    <source>
        <dbReference type="Proteomes" id="UP000007013"/>
    </source>
</evidence>
<dbReference type="GO" id="GO:0004553">
    <property type="term" value="F:hydrolase activity, hydrolyzing O-glycosyl compounds"/>
    <property type="evidence" value="ECO:0007669"/>
    <property type="project" value="InterPro"/>
</dbReference>
<keyword evidence="7 10" id="KW-0808">Transferase</keyword>
<dbReference type="InterPro" id="IPR004193">
    <property type="entry name" value="Glyco_hydro_13_N"/>
</dbReference>
<dbReference type="CAZy" id="GH13">
    <property type="family name" value="Glycoside Hydrolase Family 13"/>
</dbReference>
<feature type="domain" description="Glycosyl hydrolase family 13 catalytic" evidence="12">
    <location>
        <begin position="266"/>
        <end position="662"/>
    </location>
</feature>
<dbReference type="PIRSF" id="PIRSF000463">
    <property type="entry name" value="GlgB"/>
    <property type="match status" value="1"/>
</dbReference>
<dbReference type="PANTHER" id="PTHR43651">
    <property type="entry name" value="1,4-ALPHA-GLUCAN-BRANCHING ENZYME"/>
    <property type="match status" value="1"/>
</dbReference>
<dbReference type="Pfam" id="PF02806">
    <property type="entry name" value="Alpha-amylase_C"/>
    <property type="match status" value="1"/>
</dbReference>
<dbReference type="CDD" id="cd11322">
    <property type="entry name" value="AmyAc_Glg_BE"/>
    <property type="match status" value="1"/>
</dbReference>
<keyword evidence="14" id="KW-1185">Reference proteome</keyword>
<organism evidence="13 14">
    <name type="scientific">Opitutus terrae (strain DSM 11246 / JCM 15787 / PB90-1)</name>
    <dbReference type="NCBI Taxonomy" id="452637"/>
    <lineage>
        <taxon>Bacteria</taxon>
        <taxon>Pseudomonadati</taxon>
        <taxon>Verrucomicrobiota</taxon>
        <taxon>Opitutia</taxon>
        <taxon>Opitutales</taxon>
        <taxon>Opitutaceae</taxon>
        <taxon>Opitutus</taxon>
    </lineage>
</organism>
<evidence type="ECO:0000256" key="11">
    <source>
        <dbReference type="PIRSR" id="PIRSR000463-1"/>
    </source>
</evidence>
<evidence type="ECO:0000256" key="8">
    <source>
        <dbReference type="ARBA" id="ARBA00023056"/>
    </source>
</evidence>
<gene>
    <name evidence="10" type="primary">glgB</name>
    <name evidence="13" type="ordered locus">Oter_3844</name>
</gene>
<dbReference type="CDD" id="cd02855">
    <property type="entry name" value="E_set_GBE_prok_N"/>
    <property type="match status" value="1"/>
</dbReference>
<dbReference type="SUPFAM" id="SSF51011">
    <property type="entry name" value="Glycosyl hydrolase domain"/>
    <property type="match status" value="1"/>
</dbReference>
<keyword evidence="5 10" id="KW-0321">Glycogen metabolism</keyword>
<accession>B1ZZ46</accession>
<dbReference type="InterPro" id="IPR044143">
    <property type="entry name" value="GlgB_N_E_set_prok"/>
</dbReference>
<evidence type="ECO:0000256" key="7">
    <source>
        <dbReference type="ARBA" id="ARBA00022679"/>
    </source>
</evidence>
<dbReference type="FunFam" id="2.60.40.1180:FF:000002">
    <property type="entry name" value="1,4-alpha-glucan branching enzyme GlgB"/>
    <property type="match status" value="1"/>
</dbReference>
<comment type="pathway">
    <text evidence="3 10">Glycan biosynthesis; glycogen biosynthesis.</text>
</comment>
<keyword evidence="6 10" id="KW-0328">Glycosyltransferase</keyword>
<dbReference type="InterPro" id="IPR006407">
    <property type="entry name" value="GlgB"/>
</dbReference>
<dbReference type="SMART" id="SM00642">
    <property type="entry name" value="Aamy"/>
    <property type="match status" value="1"/>
</dbReference>
<evidence type="ECO:0000256" key="10">
    <source>
        <dbReference type="HAMAP-Rule" id="MF_00685"/>
    </source>
</evidence>
<evidence type="ECO:0000313" key="13">
    <source>
        <dbReference type="EMBL" id="ACB77118.1"/>
    </source>
</evidence>
<evidence type="ECO:0000256" key="4">
    <source>
        <dbReference type="ARBA" id="ARBA00009000"/>
    </source>
</evidence>
<dbReference type="InterPro" id="IPR013783">
    <property type="entry name" value="Ig-like_fold"/>
</dbReference>
<dbReference type="FunFam" id="3.20.20.80:FF:000003">
    <property type="entry name" value="1,4-alpha-glucan branching enzyme GlgB"/>
    <property type="match status" value="1"/>
</dbReference>
<feature type="active site" description="Proton donor" evidence="10 11">
    <location>
        <position position="478"/>
    </location>
</feature>
<keyword evidence="8 10" id="KW-0320">Glycogen biosynthesis</keyword>
<dbReference type="SUPFAM" id="SSF51445">
    <property type="entry name" value="(Trans)glycosidases"/>
    <property type="match status" value="1"/>
</dbReference>
<comment type="catalytic activity">
    <reaction evidence="1 10">
        <text>Transfers a segment of a (1-&gt;4)-alpha-D-glucan chain to a primary hydroxy group in a similar glucan chain.</text>
        <dbReference type="EC" id="2.4.1.18"/>
    </reaction>
</comment>
<dbReference type="InterPro" id="IPR006047">
    <property type="entry name" value="GH13_cat_dom"/>
</dbReference>
<feature type="active site" description="Nucleophile" evidence="10 11">
    <location>
        <position position="425"/>
    </location>
</feature>
<evidence type="ECO:0000256" key="3">
    <source>
        <dbReference type="ARBA" id="ARBA00004964"/>
    </source>
</evidence>
<dbReference type="KEGG" id="ote:Oter_3844"/>
<dbReference type="PANTHER" id="PTHR43651:SF3">
    <property type="entry name" value="1,4-ALPHA-GLUCAN-BRANCHING ENZYME"/>
    <property type="match status" value="1"/>
</dbReference>
<proteinExistence type="inferred from homology"/>
<dbReference type="EMBL" id="CP001032">
    <property type="protein sequence ID" value="ACB77118.1"/>
    <property type="molecule type" value="Genomic_DNA"/>
</dbReference>
<dbReference type="InterPro" id="IPR014756">
    <property type="entry name" value="Ig_E-set"/>
</dbReference>
<dbReference type="Gene3D" id="2.60.40.10">
    <property type="entry name" value="Immunoglobulins"/>
    <property type="match status" value="2"/>
</dbReference>
<evidence type="ECO:0000256" key="9">
    <source>
        <dbReference type="ARBA" id="ARBA00023277"/>
    </source>
</evidence>
<dbReference type="eggNOG" id="COG0296">
    <property type="taxonomic scope" value="Bacteria"/>
</dbReference>
<dbReference type="STRING" id="452637.Oter_3844"/>
<dbReference type="SUPFAM" id="SSF81296">
    <property type="entry name" value="E set domains"/>
    <property type="match status" value="1"/>
</dbReference>
<reference evidence="13 14" key="1">
    <citation type="journal article" date="2011" name="J. Bacteriol.">
        <title>Genome sequence of the verrucomicrobium Opitutus terrae PB90-1, an abundant inhabitant of rice paddy soil ecosystems.</title>
        <authorList>
            <person name="van Passel M.W."/>
            <person name="Kant R."/>
            <person name="Palva A."/>
            <person name="Copeland A."/>
            <person name="Lucas S."/>
            <person name="Lapidus A."/>
            <person name="Glavina del Rio T."/>
            <person name="Pitluck S."/>
            <person name="Goltsman E."/>
            <person name="Clum A."/>
            <person name="Sun H."/>
            <person name="Schmutz J."/>
            <person name="Larimer F.W."/>
            <person name="Land M.L."/>
            <person name="Hauser L."/>
            <person name="Kyrpides N."/>
            <person name="Mikhailova N."/>
            <person name="Richardson P.P."/>
            <person name="Janssen P.H."/>
            <person name="de Vos W.M."/>
            <person name="Smidt H."/>
        </authorList>
    </citation>
    <scope>NUCLEOTIDE SEQUENCE [LARGE SCALE GENOMIC DNA]</scope>
    <source>
        <strain evidence="14">DSM 11246 / JCM 15787 / PB90-1</strain>
    </source>
</reference>
<dbReference type="RefSeq" id="WP_012376647.1">
    <property type="nucleotide sequence ID" value="NC_010571.1"/>
</dbReference>
<evidence type="ECO:0000256" key="1">
    <source>
        <dbReference type="ARBA" id="ARBA00000826"/>
    </source>
</evidence>
<dbReference type="InterPro" id="IPR013780">
    <property type="entry name" value="Glyco_hydro_b"/>
</dbReference>
<dbReference type="FunFam" id="2.60.40.10:FF:000169">
    <property type="entry name" value="1,4-alpha-glucan branching enzyme GlgB"/>
    <property type="match status" value="1"/>
</dbReference>
<dbReference type="Pfam" id="PF22019">
    <property type="entry name" value="GlgB_N"/>
    <property type="match status" value="1"/>
</dbReference>
<dbReference type="InterPro" id="IPR054169">
    <property type="entry name" value="GlgB_N"/>
</dbReference>
<name>B1ZZ46_OPITP</name>